<protein>
    <submittedName>
        <fullName evidence="1">Uncharacterized protein</fullName>
    </submittedName>
</protein>
<evidence type="ECO:0000313" key="1">
    <source>
        <dbReference type="EMBL" id="MBB2923202.1"/>
    </source>
</evidence>
<organism evidence="1 2">
    <name type="scientific">Cellulomonas cellasea</name>
    <dbReference type="NCBI Taxonomy" id="43670"/>
    <lineage>
        <taxon>Bacteria</taxon>
        <taxon>Bacillati</taxon>
        <taxon>Actinomycetota</taxon>
        <taxon>Actinomycetes</taxon>
        <taxon>Micrococcales</taxon>
        <taxon>Cellulomonadaceae</taxon>
        <taxon>Cellulomonas</taxon>
    </lineage>
</organism>
<comment type="caution">
    <text evidence="1">The sequence shown here is derived from an EMBL/GenBank/DDBJ whole genome shotgun (WGS) entry which is preliminary data.</text>
</comment>
<dbReference type="AlphaFoldDB" id="A0A7W4UFF1"/>
<dbReference type="EMBL" id="JACHVX010000003">
    <property type="protein sequence ID" value="MBB2923202.1"/>
    <property type="molecule type" value="Genomic_DNA"/>
</dbReference>
<gene>
    <name evidence="1" type="ORF">FHR80_002127</name>
</gene>
<evidence type="ECO:0000313" key="2">
    <source>
        <dbReference type="Proteomes" id="UP000518206"/>
    </source>
</evidence>
<reference evidence="1 2" key="1">
    <citation type="submission" date="2020-08" db="EMBL/GenBank/DDBJ databases">
        <title>The Agave Microbiome: Exploring the role of microbial communities in plant adaptations to desert environments.</title>
        <authorList>
            <person name="Partida-Martinez L.P."/>
        </authorList>
    </citation>
    <scope>NUCLEOTIDE SEQUENCE [LARGE SCALE GENOMIC DNA]</scope>
    <source>
        <strain evidence="1 2">RAS26</strain>
    </source>
</reference>
<reference evidence="1 2" key="2">
    <citation type="submission" date="2020-08" db="EMBL/GenBank/DDBJ databases">
        <authorList>
            <person name="Partida-Martinez L."/>
            <person name="Huntemann M."/>
            <person name="Clum A."/>
            <person name="Wang J."/>
            <person name="Palaniappan K."/>
            <person name="Ritter S."/>
            <person name="Chen I.-M."/>
            <person name="Stamatis D."/>
            <person name="Reddy T."/>
            <person name="O'Malley R."/>
            <person name="Daum C."/>
            <person name="Shapiro N."/>
            <person name="Ivanova N."/>
            <person name="Kyrpides N."/>
            <person name="Woyke T."/>
        </authorList>
    </citation>
    <scope>NUCLEOTIDE SEQUENCE [LARGE SCALE GENOMIC DNA]</scope>
    <source>
        <strain evidence="1 2">RAS26</strain>
    </source>
</reference>
<dbReference type="RefSeq" id="WP_183296076.1">
    <property type="nucleotide sequence ID" value="NZ_JACHVX010000003.1"/>
</dbReference>
<name>A0A7W4UFF1_9CELL</name>
<proteinExistence type="predicted"/>
<accession>A0A7W4UFF1</accession>
<sequence>MSAPDTSDGLAEQLAKLFVRYDPLEPWWTESHYDDSYWDKEALMLADRLASARSVSDVRAAILAVLAVPFPRSHVDDGMLRGDNIDALAEAAWHLLCFRSDM</sequence>
<dbReference type="Proteomes" id="UP000518206">
    <property type="component" value="Unassembled WGS sequence"/>
</dbReference>